<sequence>MASDGRDFFDINLKQDTLPEDPIEREKKQKYLRDLERLRRLRQEARERELERFSEEEPEQGRRRRRAAVFQTTGKRNESEQINNRRSGGASPRQMRRSRAEAKSRQHKKHLVRNVFLSAIVFLLLWGAKSLFLGGNTHESGYYTVAVFGVDSRDGNLKEGALSDVNMLVSLNKATGDIKICSIYRDTFVQINQKGKHHKFNEAYFKGGPEQALWTMKYNLDISPDDYITFNWKAVIDAINIMGGVDLEITEPEFKYINSFITETVNATGIGSVQLEHAGQNHLDGVQAVAYARLRLMDTDYNRTERQRKVVSLLLDKARAADVKKRMELVTSVIPETRTSLTIDDLLVYAKNIKKYHLTETAGFPFEKDTAWVEKKDCVIPVTLESNVIALHQFLFADENYRASASVQEVSQYIIDKTGMRGKGKKASISTDERGSGGVGVKYTKASETAAASEEAIETPETDSSTEAEVFSEESSEEIIESTAEISPFDEDSAMSRPGAAAPTDNHSGIQETDAESPDEKVHPDKAGSAAAETDEPQIGPGIGL</sequence>
<feature type="region of interest" description="Disordered" evidence="2">
    <location>
        <begin position="1"/>
        <end position="27"/>
    </location>
</feature>
<organism evidence="5 6">
    <name type="scientific">Moryella indoligenes</name>
    <dbReference type="NCBI Taxonomy" id="371674"/>
    <lineage>
        <taxon>Bacteria</taxon>
        <taxon>Bacillati</taxon>
        <taxon>Bacillota</taxon>
        <taxon>Clostridia</taxon>
        <taxon>Lachnospirales</taxon>
        <taxon>Lachnospiraceae</taxon>
        <taxon>Moryella</taxon>
    </lineage>
</organism>
<dbReference type="NCBIfam" id="TIGR00350">
    <property type="entry name" value="lytR_cpsA_psr"/>
    <property type="match status" value="1"/>
</dbReference>
<feature type="compositionally biased region" description="Basic and acidic residues" evidence="2">
    <location>
        <begin position="47"/>
        <end position="61"/>
    </location>
</feature>
<evidence type="ECO:0000313" key="5">
    <source>
        <dbReference type="EMBL" id="MDQ0152291.1"/>
    </source>
</evidence>
<feature type="transmembrane region" description="Helical" evidence="3">
    <location>
        <begin position="111"/>
        <end position="128"/>
    </location>
</feature>
<dbReference type="AlphaFoldDB" id="A0AAE4ALL2"/>
<dbReference type="PANTHER" id="PTHR33392">
    <property type="entry name" value="POLYISOPRENYL-TEICHOIC ACID--PEPTIDOGLYCAN TEICHOIC ACID TRANSFERASE TAGU"/>
    <property type="match status" value="1"/>
</dbReference>
<dbReference type="EMBL" id="JAUSTO010000005">
    <property type="protein sequence ID" value="MDQ0152291.1"/>
    <property type="molecule type" value="Genomic_DNA"/>
</dbReference>
<feature type="region of interest" description="Disordered" evidence="2">
    <location>
        <begin position="422"/>
        <end position="545"/>
    </location>
</feature>
<comment type="similarity">
    <text evidence="1">Belongs to the LytR/CpsA/Psr (LCP) family.</text>
</comment>
<reference evidence="5" key="1">
    <citation type="submission" date="2023-07" db="EMBL/GenBank/DDBJ databases">
        <title>Genomic Encyclopedia of Type Strains, Phase IV (KMG-IV): sequencing the most valuable type-strain genomes for metagenomic binning, comparative biology and taxonomic classification.</title>
        <authorList>
            <person name="Goeker M."/>
        </authorList>
    </citation>
    <scope>NUCLEOTIDE SEQUENCE</scope>
    <source>
        <strain evidence="5">DSM 19659</strain>
    </source>
</reference>
<name>A0AAE4ALL2_9FIRM</name>
<comment type="caution">
    <text evidence="5">The sequence shown here is derived from an EMBL/GenBank/DDBJ whole genome shotgun (WGS) entry which is preliminary data.</text>
</comment>
<dbReference type="InterPro" id="IPR004474">
    <property type="entry name" value="LytR_CpsA_psr"/>
</dbReference>
<dbReference type="Pfam" id="PF03816">
    <property type="entry name" value="LytR_cpsA_psr"/>
    <property type="match status" value="1"/>
</dbReference>
<keyword evidence="3" id="KW-0812">Transmembrane</keyword>
<dbReference type="Gene3D" id="3.40.630.190">
    <property type="entry name" value="LCP protein"/>
    <property type="match status" value="1"/>
</dbReference>
<evidence type="ECO:0000256" key="1">
    <source>
        <dbReference type="ARBA" id="ARBA00006068"/>
    </source>
</evidence>
<accession>A0AAE4ALL2</accession>
<gene>
    <name evidence="5" type="ORF">J2S20_000980</name>
</gene>
<protein>
    <submittedName>
        <fullName evidence="5">LCP family protein required for cell wall assembly</fullName>
    </submittedName>
</protein>
<dbReference type="PANTHER" id="PTHR33392:SF6">
    <property type="entry name" value="POLYISOPRENYL-TEICHOIC ACID--PEPTIDOGLYCAN TEICHOIC ACID TRANSFERASE TAGU"/>
    <property type="match status" value="1"/>
</dbReference>
<feature type="compositionally biased region" description="Acidic residues" evidence="2">
    <location>
        <begin position="455"/>
        <end position="480"/>
    </location>
</feature>
<keyword evidence="3" id="KW-0472">Membrane</keyword>
<evidence type="ECO:0000313" key="6">
    <source>
        <dbReference type="Proteomes" id="UP001241537"/>
    </source>
</evidence>
<feature type="domain" description="Cell envelope-related transcriptional attenuator" evidence="4">
    <location>
        <begin position="163"/>
        <end position="318"/>
    </location>
</feature>
<feature type="compositionally biased region" description="Polar residues" evidence="2">
    <location>
        <begin position="70"/>
        <end position="86"/>
    </location>
</feature>
<dbReference type="Proteomes" id="UP001241537">
    <property type="component" value="Unassembled WGS sequence"/>
</dbReference>
<evidence type="ECO:0000256" key="2">
    <source>
        <dbReference type="SAM" id="MobiDB-lite"/>
    </source>
</evidence>
<feature type="compositionally biased region" description="Low complexity" evidence="2">
    <location>
        <begin position="444"/>
        <end position="454"/>
    </location>
</feature>
<feature type="region of interest" description="Disordered" evidence="2">
    <location>
        <begin position="47"/>
        <end position="106"/>
    </location>
</feature>
<keyword evidence="3" id="KW-1133">Transmembrane helix</keyword>
<dbReference type="RefSeq" id="WP_307253815.1">
    <property type="nucleotide sequence ID" value="NZ_JAUSTO010000005.1"/>
</dbReference>
<keyword evidence="6" id="KW-1185">Reference proteome</keyword>
<dbReference type="InterPro" id="IPR050922">
    <property type="entry name" value="LytR/CpsA/Psr_CW_biosynth"/>
</dbReference>
<proteinExistence type="inferred from homology"/>
<evidence type="ECO:0000259" key="4">
    <source>
        <dbReference type="Pfam" id="PF03816"/>
    </source>
</evidence>
<evidence type="ECO:0000256" key="3">
    <source>
        <dbReference type="SAM" id="Phobius"/>
    </source>
</evidence>